<evidence type="ECO:0000313" key="6">
    <source>
        <dbReference type="EMBL" id="SDK76532.1"/>
    </source>
</evidence>
<organism evidence="6 7">
    <name type="scientific">Alkalibacterium thalassium</name>
    <dbReference type="NCBI Taxonomy" id="426701"/>
    <lineage>
        <taxon>Bacteria</taxon>
        <taxon>Bacillati</taxon>
        <taxon>Bacillota</taxon>
        <taxon>Bacilli</taxon>
        <taxon>Lactobacillales</taxon>
        <taxon>Carnobacteriaceae</taxon>
        <taxon>Alkalibacterium</taxon>
    </lineage>
</organism>
<keyword evidence="2 4" id="KW-0560">Oxidoreductase</keyword>
<dbReference type="HAMAP" id="MF_00712">
    <property type="entry name" value="GcvPA"/>
    <property type="match status" value="1"/>
</dbReference>
<dbReference type="GO" id="GO:0019464">
    <property type="term" value="P:glycine decarboxylation via glycine cleavage system"/>
    <property type="evidence" value="ECO:0007669"/>
    <property type="project" value="UniProtKB-UniRule"/>
</dbReference>
<evidence type="ECO:0000256" key="4">
    <source>
        <dbReference type="HAMAP-Rule" id="MF_00712"/>
    </source>
</evidence>
<dbReference type="PANTHER" id="PTHR42806">
    <property type="entry name" value="GLYCINE CLEAVAGE SYSTEM P-PROTEIN"/>
    <property type="match status" value="1"/>
</dbReference>
<sequence>MTNQHRYLPTTDQDRKEMLETIGVSSIKDLFSDIPESTLATKDKAIDLEDALSEQALTKYMKELAAKNTTTESHAYFLGAGVYDHYSPSIVNHVLLRSEFMTAYTPYQPEASQGELQALFEFQTMMCELTGMDVANSSLYDGFTSLGEACNLATSATKKQNVLYSKALHPQAKEVIHTYAYGMEYSVKEVSLNGTRTDIDELKSAIDEETAAVIIQYPNFFGTIEDLKEIKSLLEDTKGILIVMANPLALALLEAPGKLGADIVVGDTQPFGIPMSFGGPHCGYFAVKKKYMRKVPSRIVGQTTDKDGKRGFVMTLQTREQHIRREKATSNMSSNQALLALGSSVFLAAVGKVGLQEMAQQNLNHAHYVKKELADKGLTVLSDNDFFNEFVVKLDRPFNEVTDQLLDHQIVGGFDVSEALNEENAMLLCVTEKRTKEEMDHLVSLLAGEGK</sequence>
<dbReference type="STRING" id="426701.SAMN04488098_10622"/>
<dbReference type="InterPro" id="IPR020581">
    <property type="entry name" value="GDC_P"/>
</dbReference>
<dbReference type="Proteomes" id="UP000199433">
    <property type="component" value="Unassembled WGS sequence"/>
</dbReference>
<dbReference type="InterPro" id="IPR015424">
    <property type="entry name" value="PyrdxlP-dep_Trfase"/>
</dbReference>
<name>A0A1G9EK35_9LACT</name>
<comment type="catalytic activity">
    <reaction evidence="3 4">
        <text>N(6)-[(R)-lipoyl]-L-lysyl-[glycine-cleavage complex H protein] + glycine + H(+) = N(6)-[(R)-S(8)-aminomethyldihydrolipoyl]-L-lysyl-[glycine-cleavage complex H protein] + CO2</text>
        <dbReference type="Rhea" id="RHEA:24304"/>
        <dbReference type="Rhea" id="RHEA-COMP:10494"/>
        <dbReference type="Rhea" id="RHEA-COMP:10495"/>
        <dbReference type="ChEBI" id="CHEBI:15378"/>
        <dbReference type="ChEBI" id="CHEBI:16526"/>
        <dbReference type="ChEBI" id="CHEBI:57305"/>
        <dbReference type="ChEBI" id="CHEBI:83099"/>
        <dbReference type="ChEBI" id="CHEBI:83143"/>
        <dbReference type="EC" id="1.4.4.2"/>
    </reaction>
</comment>
<dbReference type="GO" id="GO:0004375">
    <property type="term" value="F:glycine dehydrogenase (decarboxylating) activity"/>
    <property type="evidence" value="ECO:0007669"/>
    <property type="project" value="UniProtKB-EC"/>
</dbReference>
<comment type="subunit">
    <text evidence="4">The glycine cleavage system is composed of four proteins: P, T, L and H. In this organism, the P 'protein' is a heterodimer of two subunits.</text>
</comment>
<dbReference type="OrthoDB" id="9771867at2"/>
<evidence type="ECO:0000256" key="2">
    <source>
        <dbReference type="ARBA" id="ARBA00023002"/>
    </source>
</evidence>
<accession>A0A1G9EK35</accession>
<gene>
    <name evidence="4" type="primary">gcvPA</name>
    <name evidence="6" type="ORF">SAMN04488098_10622</name>
</gene>
<keyword evidence="7" id="KW-1185">Reference proteome</keyword>
<evidence type="ECO:0000259" key="5">
    <source>
        <dbReference type="Pfam" id="PF02347"/>
    </source>
</evidence>
<reference evidence="7" key="1">
    <citation type="submission" date="2016-10" db="EMBL/GenBank/DDBJ databases">
        <authorList>
            <person name="Varghese N."/>
            <person name="Submissions S."/>
        </authorList>
    </citation>
    <scope>NUCLEOTIDE SEQUENCE [LARGE SCALE GENOMIC DNA]</scope>
    <source>
        <strain evidence="7">DSM 19181</strain>
    </source>
</reference>
<dbReference type="PIRSF" id="PIRSF006815">
    <property type="entry name" value="GcvPA"/>
    <property type="match status" value="1"/>
</dbReference>
<dbReference type="CDD" id="cd00613">
    <property type="entry name" value="GDC-P"/>
    <property type="match status" value="1"/>
</dbReference>
<dbReference type="RefSeq" id="WP_091268563.1">
    <property type="nucleotide sequence ID" value="NZ_FNFK01000062.1"/>
</dbReference>
<dbReference type="InterPro" id="IPR015421">
    <property type="entry name" value="PyrdxlP-dep_Trfase_major"/>
</dbReference>
<feature type="domain" description="Glycine cleavage system P-protein N-terminal" evidence="5">
    <location>
        <begin position="5"/>
        <end position="445"/>
    </location>
</feature>
<proteinExistence type="inferred from homology"/>
<dbReference type="NCBIfam" id="NF001696">
    <property type="entry name" value="PRK00451.1"/>
    <property type="match status" value="1"/>
</dbReference>
<dbReference type="Pfam" id="PF02347">
    <property type="entry name" value="GDC-P"/>
    <property type="match status" value="1"/>
</dbReference>
<dbReference type="AlphaFoldDB" id="A0A1G9EK35"/>
<dbReference type="PANTHER" id="PTHR42806:SF1">
    <property type="entry name" value="GLYCINE DEHYDROGENASE (DECARBOXYLATING)"/>
    <property type="match status" value="1"/>
</dbReference>
<dbReference type="Gene3D" id="3.90.1150.10">
    <property type="entry name" value="Aspartate Aminotransferase, domain 1"/>
    <property type="match status" value="1"/>
</dbReference>
<evidence type="ECO:0000256" key="3">
    <source>
        <dbReference type="ARBA" id="ARBA00049026"/>
    </source>
</evidence>
<comment type="function">
    <text evidence="1 4">The glycine cleavage system catalyzes the degradation of glycine. The P protein binds the alpha-amino group of glycine through its pyridoxal phosphate cofactor; CO(2) is released and the remaining methylamine moiety is then transferred to the lipoamide cofactor of the H protein.</text>
</comment>
<comment type="similarity">
    <text evidence="4">Belongs to the GcvP family. N-terminal subunit subfamily.</text>
</comment>
<dbReference type="InterPro" id="IPR023010">
    <property type="entry name" value="GcvPA"/>
</dbReference>
<dbReference type="EMBL" id="FNFK01000062">
    <property type="protein sequence ID" value="SDK76532.1"/>
    <property type="molecule type" value="Genomic_DNA"/>
</dbReference>
<dbReference type="SUPFAM" id="SSF53383">
    <property type="entry name" value="PLP-dependent transferases"/>
    <property type="match status" value="1"/>
</dbReference>
<dbReference type="InterPro" id="IPR015422">
    <property type="entry name" value="PyrdxlP-dep_Trfase_small"/>
</dbReference>
<protein>
    <recommendedName>
        <fullName evidence="4">Probable glycine dehydrogenase (decarboxylating) subunit 1</fullName>
        <ecNumber evidence="4">1.4.4.2</ecNumber>
    </recommendedName>
    <alternativeName>
        <fullName evidence="4">Glycine cleavage system P-protein subunit 1</fullName>
    </alternativeName>
    <alternativeName>
        <fullName evidence="4">Glycine decarboxylase subunit 1</fullName>
    </alternativeName>
    <alternativeName>
        <fullName evidence="4">Glycine dehydrogenase (aminomethyl-transferring) subunit 1</fullName>
    </alternativeName>
</protein>
<dbReference type="InterPro" id="IPR049315">
    <property type="entry name" value="GDC-P_N"/>
</dbReference>
<evidence type="ECO:0000256" key="1">
    <source>
        <dbReference type="ARBA" id="ARBA00003788"/>
    </source>
</evidence>
<dbReference type="GO" id="GO:0009116">
    <property type="term" value="P:nucleoside metabolic process"/>
    <property type="evidence" value="ECO:0007669"/>
    <property type="project" value="InterPro"/>
</dbReference>
<dbReference type="Gene3D" id="3.40.640.10">
    <property type="entry name" value="Type I PLP-dependent aspartate aminotransferase-like (Major domain)"/>
    <property type="match status" value="1"/>
</dbReference>
<evidence type="ECO:0000313" key="7">
    <source>
        <dbReference type="Proteomes" id="UP000199433"/>
    </source>
</evidence>
<dbReference type="EC" id="1.4.4.2" evidence="4"/>